<dbReference type="InterPro" id="IPR017452">
    <property type="entry name" value="GPCR_Rhodpsn_7TM"/>
</dbReference>
<dbReference type="Gene3D" id="1.20.1070.10">
    <property type="entry name" value="Rhodopsin 7-helix transmembrane proteins"/>
    <property type="match status" value="1"/>
</dbReference>
<feature type="transmembrane region" description="Helical" evidence="6">
    <location>
        <begin position="36"/>
        <end position="56"/>
    </location>
</feature>
<keyword evidence="5" id="KW-0675">Receptor</keyword>
<comment type="similarity">
    <text evidence="5">Belongs to the G-protein coupled receptor 1 family.</text>
</comment>
<gene>
    <name evidence="8" type="ORF">PXEA_LOCUS938</name>
</gene>
<dbReference type="GO" id="GO:0016020">
    <property type="term" value="C:membrane"/>
    <property type="evidence" value="ECO:0007669"/>
    <property type="project" value="UniProtKB-SubCell"/>
</dbReference>
<evidence type="ECO:0000256" key="5">
    <source>
        <dbReference type="RuleBase" id="RU000688"/>
    </source>
</evidence>
<dbReference type="PANTHER" id="PTHR45698:SF1">
    <property type="entry name" value="TRACE AMINE-ASSOCIATED RECEPTOR 13C-LIKE"/>
    <property type="match status" value="1"/>
</dbReference>
<dbReference type="PRINTS" id="PR00237">
    <property type="entry name" value="GPCRRHODOPSN"/>
</dbReference>
<keyword evidence="3 6" id="KW-1133">Transmembrane helix</keyword>
<evidence type="ECO:0000256" key="1">
    <source>
        <dbReference type="ARBA" id="ARBA00004370"/>
    </source>
</evidence>
<evidence type="ECO:0000259" key="7">
    <source>
        <dbReference type="PROSITE" id="PS50262"/>
    </source>
</evidence>
<evidence type="ECO:0000256" key="2">
    <source>
        <dbReference type="ARBA" id="ARBA00022692"/>
    </source>
</evidence>
<dbReference type="OrthoDB" id="6246803at2759"/>
<evidence type="ECO:0000256" key="3">
    <source>
        <dbReference type="ARBA" id="ARBA00022989"/>
    </source>
</evidence>
<feature type="transmembrane region" description="Helical" evidence="6">
    <location>
        <begin position="76"/>
        <end position="103"/>
    </location>
</feature>
<feature type="domain" description="G-protein coupled receptors family 1 profile" evidence="7">
    <location>
        <begin position="1"/>
        <end position="188"/>
    </location>
</feature>
<feature type="transmembrane region" description="Helical" evidence="6">
    <location>
        <begin position="135"/>
        <end position="155"/>
    </location>
</feature>
<organism evidence="8 9">
    <name type="scientific">Protopolystoma xenopodis</name>
    <dbReference type="NCBI Taxonomy" id="117903"/>
    <lineage>
        <taxon>Eukaryota</taxon>
        <taxon>Metazoa</taxon>
        <taxon>Spiralia</taxon>
        <taxon>Lophotrochozoa</taxon>
        <taxon>Platyhelminthes</taxon>
        <taxon>Monogenea</taxon>
        <taxon>Polyopisthocotylea</taxon>
        <taxon>Polystomatidea</taxon>
        <taxon>Polystomatidae</taxon>
        <taxon>Protopolystoma</taxon>
    </lineage>
</organism>
<keyword evidence="5" id="KW-0807">Transducer</keyword>
<protein>
    <recommendedName>
        <fullName evidence="7">G-protein coupled receptors family 1 profile domain-containing protein</fullName>
    </recommendedName>
</protein>
<evidence type="ECO:0000256" key="6">
    <source>
        <dbReference type="SAM" id="Phobius"/>
    </source>
</evidence>
<dbReference type="CDD" id="cd00637">
    <property type="entry name" value="7tm_classA_rhodopsin-like"/>
    <property type="match status" value="1"/>
</dbReference>
<reference evidence="8" key="1">
    <citation type="submission" date="2018-11" db="EMBL/GenBank/DDBJ databases">
        <authorList>
            <consortium name="Pathogen Informatics"/>
        </authorList>
    </citation>
    <scope>NUCLEOTIDE SEQUENCE</scope>
</reference>
<dbReference type="PANTHER" id="PTHR45698">
    <property type="entry name" value="TRACE AMINE-ASSOCIATED RECEPTOR 19N-RELATED"/>
    <property type="match status" value="1"/>
</dbReference>
<name>A0A3S5A5E5_9PLAT</name>
<dbReference type="PROSITE" id="PS50262">
    <property type="entry name" value="G_PROTEIN_RECEP_F1_2"/>
    <property type="match status" value="1"/>
</dbReference>
<evidence type="ECO:0000256" key="4">
    <source>
        <dbReference type="ARBA" id="ARBA00023136"/>
    </source>
</evidence>
<dbReference type="PROSITE" id="PS00237">
    <property type="entry name" value="G_PROTEIN_RECEP_F1_1"/>
    <property type="match status" value="1"/>
</dbReference>
<dbReference type="AlphaFoldDB" id="A0A3S5A5E5"/>
<feature type="transmembrane region" description="Helical" evidence="6">
    <location>
        <begin position="6"/>
        <end position="24"/>
    </location>
</feature>
<dbReference type="GO" id="GO:0004930">
    <property type="term" value="F:G protein-coupled receptor activity"/>
    <property type="evidence" value="ECO:0007669"/>
    <property type="project" value="UniProtKB-KW"/>
</dbReference>
<dbReference type="SUPFAM" id="SSF81321">
    <property type="entry name" value="Family A G protein-coupled receptor-like"/>
    <property type="match status" value="1"/>
</dbReference>
<sequence length="773" mass="87577">MVYWFFVFLSVYNLMLIAVDRYFAVLQPVRYKSLKMCQANLCIFLLHVTSAVVNSVDIFQMNYNPVEKACESQVDYIAFFNVYGIAWFFIVYLIPVLTVFCLYGRVICHLSRGSEAAASTAKCQQRAATELTKSAVVITVIFVITFSYDSIYYLLGSLDVISYSFNTFEQTIGVFLVGLNSCANPLVYCLIMKSFRQRLVEAVCCFHRNRPRLIEPGSSGNIDFQNNNRITLFYNHQRISSHNTSSCIQNCLQLELNTALKKCKPFRRILTLPLSANGTKIEKRHAIAPNIPHVGFTKNMASIKARLKSILLCKRSTFTFRHTNKEEGNNKNQTSVKTSFTLSNDFTVNEYDYQSAEDDIPIRQEIKVHLQEINSALEIKECCRPCFANRKSINRTIQNPEINFESSEKSCLMLNCCRLPLILRRKSGHLQIGPQLQESPVPRAMSLERRSAAKSKLADELLLMVRKSGHSNTQIHKTESNWYDPSWSQTYCQHHQPSPEQTGEMWSNLSSICSASSFFTFALASSSSPTSSISSYSSPSIRFSASINPRQTCHSLFSHIKPIYAARLSRKNKLIKRRCSYGIQQVDPIRKIEKHGPEAVLSATNHSPLKSFSNVLSTCSHGKSKFEIKSSERATKELSLHADVPLKLDSEPDMRPFWKIMTRTVKSMDNRDNSSQSNVYIIESLSLPNQNSYQSNYETVTTIAPIPTCSSHLYNEANLSDKNQTDLLLRRSDSMMSTSDKMRKHQVQPASVFSSSGVVFVAGSMAYPRLTLD</sequence>
<comment type="caution">
    <text evidence="8">The sequence shown here is derived from an EMBL/GenBank/DDBJ whole genome shotgun (WGS) entry which is preliminary data.</text>
</comment>
<dbReference type="Proteomes" id="UP000784294">
    <property type="component" value="Unassembled WGS sequence"/>
</dbReference>
<accession>A0A3S5A5E5</accession>
<dbReference type="InterPro" id="IPR000276">
    <property type="entry name" value="GPCR_Rhodpsn"/>
</dbReference>
<dbReference type="EMBL" id="CAAALY010001878">
    <property type="protein sequence ID" value="VEL07498.1"/>
    <property type="molecule type" value="Genomic_DNA"/>
</dbReference>
<comment type="subcellular location">
    <subcellularLocation>
        <location evidence="1">Membrane</location>
    </subcellularLocation>
</comment>
<keyword evidence="2 5" id="KW-0812">Transmembrane</keyword>
<evidence type="ECO:0000313" key="9">
    <source>
        <dbReference type="Proteomes" id="UP000784294"/>
    </source>
</evidence>
<keyword evidence="5" id="KW-0297">G-protein coupled receptor</keyword>
<keyword evidence="4 6" id="KW-0472">Membrane</keyword>
<dbReference type="Pfam" id="PF00001">
    <property type="entry name" value="7tm_1"/>
    <property type="match status" value="1"/>
</dbReference>
<keyword evidence="9" id="KW-1185">Reference proteome</keyword>
<proteinExistence type="inferred from homology"/>
<evidence type="ECO:0000313" key="8">
    <source>
        <dbReference type="EMBL" id="VEL07498.1"/>
    </source>
</evidence>